<protein>
    <submittedName>
        <fullName evidence="1">E73c51ca-9d65-4985-b4f4-84f01b39c0f9-CDS</fullName>
    </submittedName>
</protein>
<dbReference type="Proteomes" id="UP000624404">
    <property type="component" value="Unassembled WGS sequence"/>
</dbReference>
<name>A0A8H2VV98_9HELO</name>
<dbReference type="EMBL" id="CAJHIA010000013">
    <property type="protein sequence ID" value="CAD6444845.1"/>
    <property type="molecule type" value="Genomic_DNA"/>
</dbReference>
<sequence>MFQQQFCRTTCLPKPEVVDMLLRSILAALTQGENLSNTFRPAHLINSIQSFYRARASGPEETGNLSFLFSNLFGQDVLADTRIQDRDDKSYCIFEEVDRAYYKEGWRLNTPTSSEPYECYCGKLFPKLEALRKHFIPTALVNSSHA</sequence>
<evidence type="ECO:0000313" key="1">
    <source>
        <dbReference type="EMBL" id="CAD6444845.1"/>
    </source>
</evidence>
<keyword evidence="2" id="KW-1185">Reference proteome</keyword>
<reference evidence="1" key="1">
    <citation type="submission" date="2020-10" db="EMBL/GenBank/DDBJ databases">
        <authorList>
            <person name="Kusch S."/>
        </authorList>
    </citation>
    <scope>NUCLEOTIDE SEQUENCE</scope>
    <source>
        <strain evidence="1">SwB9</strain>
    </source>
</reference>
<proteinExistence type="predicted"/>
<dbReference type="OrthoDB" id="3437960at2759"/>
<evidence type="ECO:0000313" key="2">
    <source>
        <dbReference type="Proteomes" id="UP000624404"/>
    </source>
</evidence>
<organism evidence="1 2">
    <name type="scientific">Sclerotinia trifoliorum</name>
    <dbReference type="NCBI Taxonomy" id="28548"/>
    <lineage>
        <taxon>Eukaryota</taxon>
        <taxon>Fungi</taxon>
        <taxon>Dikarya</taxon>
        <taxon>Ascomycota</taxon>
        <taxon>Pezizomycotina</taxon>
        <taxon>Leotiomycetes</taxon>
        <taxon>Helotiales</taxon>
        <taxon>Sclerotiniaceae</taxon>
        <taxon>Sclerotinia</taxon>
    </lineage>
</organism>
<accession>A0A8H2VV98</accession>
<gene>
    <name evidence="1" type="ORF">SCLTRI_LOCUS4637</name>
</gene>
<dbReference type="AlphaFoldDB" id="A0A8H2VV98"/>
<comment type="caution">
    <text evidence="1">The sequence shown here is derived from an EMBL/GenBank/DDBJ whole genome shotgun (WGS) entry which is preliminary data.</text>
</comment>